<evidence type="ECO:0000256" key="1">
    <source>
        <dbReference type="ARBA" id="ARBA00004651"/>
    </source>
</evidence>
<feature type="transmembrane region" description="Helical" evidence="9">
    <location>
        <begin position="508"/>
        <end position="527"/>
    </location>
</feature>
<comment type="subcellular location">
    <subcellularLocation>
        <location evidence="1">Cell membrane</location>
        <topology evidence="1">Multi-pass membrane protein</topology>
    </subcellularLocation>
</comment>
<dbReference type="PANTHER" id="PTHR32502:SF23">
    <property type="entry name" value="TRANSPORT PROTEIN, PTS SYSTEM"/>
    <property type="match status" value="1"/>
</dbReference>
<feature type="transmembrane region" description="Helical" evidence="9">
    <location>
        <begin position="90"/>
        <end position="113"/>
    </location>
</feature>
<keyword evidence="6 9" id="KW-0812">Transmembrane</keyword>
<dbReference type="InterPro" id="IPR050303">
    <property type="entry name" value="GatZ_KbaZ_carbometab"/>
</dbReference>
<dbReference type="AlphaFoldDB" id="A0A1C4CLC1"/>
<dbReference type="RefSeq" id="WP_123891724.1">
    <property type="nucleotide sequence ID" value="NZ_FMAR01000004.1"/>
</dbReference>
<dbReference type="PROSITE" id="PS51108">
    <property type="entry name" value="PTS_EIID"/>
    <property type="match status" value="1"/>
</dbReference>
<dbReference type="Pfam" id="PF03609">
    <property type="entry name" value="EII-Sor"/>
    <property type="match status" value="1"/>
</dbReference>
<dbReference type="GO" id="GO:0009401">
    <property type="term" value="P:phosphoenolpyruvate-dependent sugar phosphotransferase system"/>
    <property type="evidence" value="ECO:0007669"/>
    <property type="project" value="UniProtKB-KW"/>
</dbReference>
<reference evidence="10 11" key="1">
    <citation type="submission" date="2016-08" db="EMBL/GenBank/DDBJ databases">
        <authorList>
            <person name="Seilhamer J.J."/>
        </authorList>
    </citation>
    <scope>NUCLEOTIDE SEQUENCE [LARGE SCALE GENOMIC DNA]</scope>
    <source>
        <strain evidence="10 11">A37T2</strain>
    </source>
</reference>
<keyword evidence="4" id="KW-0762">Sugar transport</keyword>
<evidence type="ECO:0000256" key="8">
    <source>
        <dbReference type="ARBA" id="ARBA00023136"/>
    </source>
</evidence>
<evidence type="ECO:0000256" key="7">
    <source>
        <dbReference type="ARBA" id="ARBA00022989"/>
    </source>
</evidence>
<keyword evidence="2" id="KW-0813">Transport</keyword>
<feature type="transmembrane region" description="Helical" evidence="9">
    <location>
        <begin position="141"/>
        <end position="160"/>
    </location>
</feature>
<evidence type="ECO:0000256" key="4">
    <source>
        <dbReference type="ARBA" id="ARBA00022597"/>
    </source>
</evidence>
<keyword evidence="7 9" id="KW-1133">Transmembrane helix</keyword>
<gene>
    <name evidence="10" type="ORF">GA0116948_104184</name>
</gene>
<dbReference type="Proteomes" id="UP000242818">
    <property type="component" value="Unassembled WGS sequence"/>
</dbReference>
<evidence type="ECO:0000256" key="6">
    <source>
        <dbReference type="ARBA" id="ARBA00022692"/>
    </source>
</evidence>
<evidence type="ECO:0000256" key="5">
    <source>
        <dbReference type="ARBA" id="ARBA00022683"/>
    </source>
</evidence>
<dbReference type="PANTHER" id="PTHR32502">
    <property type="entry name" value="N-ACETYLGALACTOSAMINE PERMEASE II COMPONENT-RELATED"/>
    <property type="match status" value="1"/>
</dbReference>
<dbReference type="EMBL" id="FMAR01000004">
    <property type="protein sequence ID" value="SCC19866.1"/>
    <property type="molecule type" value="Genomic_DNA"/>
</dbReference>
<keyword evidence="11" id="KW-1185">Reference proteome</keyword>
<organism evidence="10 11">
    <name type="scientific">Chitinophaga costaii</name>
    <dbReference type="NCBI Taxonomy" id="1335309"/>
    <lineage>
        <taxon>Bacteria</taxon>
        <taxon>Pseudomonadati</taxon>
        <taxon>Bacteroidota</taxon>
        <taxon>Chitinophagia</taxon>
        <taxon>Chitinophagales</taxon>
        <taxon>Chitinophagaceae</taxon>
        <taxon>Chitinophaga</taxon>
    </lineage>
</organism>
<dbReference type="InterPro" id="IPR004700">
    <property type="entry name" value="PTS_IIC_man"/>
</dbReference>
<feature type="transmembrane region" description="Helical" evidence="9">
    <location>
        <begin position="205"/>
        <end position="234"/>
    </location>
</feature>
<evidence type="ECO:0000256" key="9">
    <source>
        <dbReference type="SAM" id="Phobius"/>
    </source>
</evidence>
<feature type="transmembrane region" description="Helical" evidence="9">
    <location>
        <begin position="180"/>
        <end position="198"/>
    </location>
</feature>
<feature type="transmembrane region" description="Helical" evidence="9">
    <location>
        <begin position="480"/>
        <end position="501"/>
    </location>
</feature>
<dbReference type="PROSITE" id="PS51106">
    <property type="entry name" value="PTS_EIIC_TYPE_4"/>
    <property type="match status" value="1"/>
</dbReference>
<dbReference type="Pfam" id="PF03613">
    <property type="entry name" value="EIID-AGA"/>
    <property type="match status" value="1"/>
</dbReference>
<feature type="transmembrane region" description="Helical" evidence="9">
    <location>
        <begin position="380"/>
        <end position="405"/>
    </location>
</feature>
<proteinExistence type="predicted"/>
<sequence>MLTTFILLTLVAMFGHAEDFLGTSLLSRPLVLGPLVGLVLGDVSQGIIIGGTLELIFMGNIKVGAAIPPDVITGGVLGTAFAIMSGKGPAIALALAVPISILAEMILSGLFVVRPMFNKKFMRYAEAGNYKKVQQLHVASGLLKPLLMGLITLLSLQLGADAMKTLLDKIPAWVNTGLQVAGNMLPALGFALLMNLMFNKKVAPYFFLGFMLAAYLKLPVIAIGGFGVIIALVITGITHQPAPVTDEDEFGAPEESHEPATPASLPDKVIRSLFFRSMALEANFNFETWQNTGFAFSIIPVLKRLYKSKDDMARALKRHLTFFNTSPYGSTLIIGITAAMEEQNSQSPEFDEASINAVKLGLMGPLAGVFDSLFWGTFKVIAAGVGTSLALKGSILGPILFLLIFNVPHLLLRYNLTFTGYKAGNKFLQNLAKSHVMDRLTNGAAILGLMVVGAMPATLINISTPLVIGNADAGVPVQSILNQVAPALLPLALTFAVFYGLKKNIKTTYLLLGLLVLGFVGSMLHVFA</sequence>
<feature type="transmembrane region" description="Helical" evidence="9">
    <location>
        <begin position="33"/>
        <end position="56"/>
    </location>
</feature>
<evidence type="ECO:0000256" key="3">
    <source>
        <dbReference type="ARBA" id="ARBA00022475"/>
    </source>
</evidence>
<dbReference type="InterPro" id="IPR004704">
    <property type="entry name" value="PTS_IID_man"/>
</dbReference>
<feature type="transmembrane region" description="Helical" evidence="9">
    <location>
        <begin position="63"/>
        <end position="84"/>
    </location>
</feature>
<protein>
    <submittedName>
        <fullName evidence="10">PTS system, mannose-specific IID component</fullName>
    </submittedName>
</protein>
<feature type="transmembrane region" description="Helical" evidence="9">
    <location>
        <begin position="443"/>
        <end position="468"/>
    </location>
</feature>
<keyword evidence="5" id="KW-0598">Phosphotransferase system</keyword>
<evidence type="ECO:0000313" key="10">
    <source>
        <dbReference type="EMBL" id="SCC19866.1"/>
    </source>
</evidence>
<keyword evidence="8 9" id="KW-0472">Membrane</keyword>
<evidence type="ECO:0000256" key="2">
    <source>
        <dbReference type="ARBA" id="ARBA00022448"/>
    </source>
</evidence>
<dbReference type="GO" id="GO:0005886">
    <property type="term" value="C:plasma membrane"/>
    <property type="evidence" value="ECO:0007669"/>
    <property type="project" value="UniProtKB-SubCell"/>
</dbReference>
<name>A0A1C4CLC1_9BACT</name>
<evidence type="ECO:0000313" key="11">
    <source>
        <dbReference type="Proteomes" id="UP000242818"/>
    </source>
</evidence>
<dbReference type="OrthoDB" id="9795582at2"/>
<keyword evidence="3" id="KW-1003">Cell membrane</keyword>
<accession>A0A1C4CLC1</accession>
<dbReference type="STRING" id="1335309.GA0116948_104184"/>